<evidence type="ECO:0000256" key="1">
    <source>
        <dbReference type="SAM" id="MobiDB-lite"/>
    </source>
</evidence>
<feature type="compositionally biased region" description="Basic and acidic residues" evidence="1">
    <location>
        <begin position="261"/>
        <end position="278"/>
    </location>
</feature>
<sequence length="302" mass="34101">MSVIVKLFHWFTLVVVLMFAQLLSAQNKMDLTESQNDNVVMTWRKNTPEQEMKDDIKALADYGVTVKYSGVKRNSKGEITAIKVDYKDRKGNKGSLEYDQEQPITDIVLFKQNGTIGFGSPAQSNDIIAMNDRFGRSFGGNSMRPFGNGFMMEGMPDMKEFNFNFGNGEGFSGKSKMIIKENGKKPLVIEDGKVIEGGDDYTKEELDEILKNNKMSIQGFGEGSPFEFDFRNSEGLEQFKEKIKSLRGEFSQDSPSEEDLEKTRKELEAAKEEMVKAREELEKAKKALEKEKKATPAKAKKA</sequence>
<keyword evidence="3" id="KW-1185">Reference proteome</keyword>
<proteinExistence type="predicted"/>
<evidence type="ECO:0000313" key="3">
    <source>
        <dbReference type="Proteomes" id="UP000184147"/>
    </source>
</evidence>
<dbReference type="STRING" id="1124188.SAMN05444377_11575"/>
<dbReference type="Proteomes" id="UP000184147">
    <property type="component" value="Unassembled WGS sequence"/>
</dbReference>
<reference evidence="2 3" key="1">
    <citation type="submission" date="2016-11" db="EMBL/GenBank/DDBJ databases">
        <authorList>
            <person name="Jaros S."/>
            <person name="Januszkiewicz K."/>
            <person name="Wedrychowicz H."/>
        </authorList>
    </citation>
    <scope>NUCLEOTIDE SEQUENCE [LARGE SCALE GENOMIC DNA]</scope>
    <source>
        <strain evidence="2 3">DSM 25660</strain>
    </source>
</reference>
<accession>A0A1M5DL66</accession>
<dbReference type="OrthoDB" id="1158736at2"/>
<gene>
    <name evidence="2" type="ORF">SAMN05444377_11575</name>
</gene>
<evidence type="ECO:0000313" key="2">
    <source>
        <dbReference type="EMBL" id="SHF67749.1"/>
    </source>
</evidence>
<dbReference type="EMBL" id="FQVQ01000015">
    <property type="protein sequence ID" value="SHF67749.1"/>
    <property type="molecule type" value="Genomic_DNA"/>
</dbReference>
<feature type="region of interest" description="Disordered" evidence="1">
    <location>
        <begin position="246"/>
        <end position="278"/>
    </location>
</feature>
<dbReference type="RefSeq" id="WP_073364714.1">
    <property type="nucleotide sequence ID" value="NZ_FQVQ01000015.1"/>
</dbReference>
<dbReference type="AlphaFoldDB" id="A0A1M5DL66"/>
<organism evidence="2 3">
    <name type="scientific">Flavobacterium fontis</name>
    <dbReference type="NCBI Taxonomy" id="1124188"/>
    <lineage>
        <taxon>Bacteria</taxon>
        <taxon>Pseudomonadati</taxon>
        <taxon>Bacteroidota</taxon>
        <taxon>Flavobacteriia</taxon>
        <taxon>Flavobacteriales</taxon>
        <taxon>Flavobacteriaceae</taxon>
        <taxon>Flavobacterium</taxon>
    </lineage>
</organism>
<protein>
    <submittedName>
        <fullName evidence="2">Uncharacterized protein</fullName>
    </submittedName>
</protein>
<name>A0A1M5DL66_9FLAO</name>